<dbReference type="AlphaFoldDB" id="A0ABD1V665"/>
<proteinExistence type="predicted"/>
<evidence type="ECO:0000313" key="3">
    <source>
        <dbReference type="Proteomes" id="UP001604336"/>
    </source>
</evidence>
<name>A0ABD1V665_9LAMI</name>
<dbReference type="EMBL" id="JBFOLK010000002">
    <property type="protein sequence ID" value="KAL2532831.1"/>
    <property type="molecule type" value="Genomic_DNA"/>
</dbReference>
<evidence type="ECO:0000313" key="2">
    <source>
        <dbReference type="EMBL" id="KAL2532831.1"/>
    </source>
</evidence>
<organism evidence="2 3">
    <name type="scientific">Abeliophyllum distichum</name>
    <dbReference type="NCBI Taxonomy" id="126358"/>
    <lineage>
        <taxon>Eukaryota</taxon>
        <taxon>Viridiplantae</taxon>
        <taxon>Streptophyta</taxon>
        <taxon>Embryophyta</taxon>
        <taxon>Tracheophyta</taxon>
        <taxon>Spermatophyta</taxon>
        <taxon>Magnoliopsida</taxon>
        <taxon>eudicotyledons</taxon>
        <taxon>Gunneridae</taxon>
        <taxon>Pentapetalae</taxon>
        <taxon>asterids</taxon>
        <taxon>lamiids</taxon>
        <taxon>Lamiales</taxon>
        <taxon>Oleaceae</taxon>
        <taxon>Forsythieae</taxon>
        <taxon>Abeliophyllum</taxon>
    </lineage>
</organism>
<gene>
    <name evidence="2" type="ORF">Adt_06182</name>
</gene>
<reference evidence="3" key="1">
    <citation type="submission" date="2024-07" db="EMBL/GenBank/DDBJ databases">
        <title>Two chromosome-level genome assemblies of Korean endemic species Abeliophyllum distichum and Forsythia ovata (Oleaceae).</title>
        <authorList>
            <person name="Jang H."/>
        </authorList>
    </citation>
    <scope>NUCLEOTIDE SEQUENCE [LARGE SCALE GENOMIC DNA]</scope>
</reference>
<protein>
    <submittedName>
        <fullName evidence="2">Retrovirus-related Pol polyprotein from transposon TNT 1-94</fullName>
    </submittedName>
</protein>
<comment type="caution">
    <text evidence="2">The sequence shown here is derived from an EMBL/GenBank/DDBJ whole genome shotgun (WGS) entry which is preliminary data.</text>
</comment>
<accession>A0ABD1V665</accession>
<feature type="domain" description="Reverse transcriptase Ty1/copia-type" evidence="1">
    <location>
        <begin position="161"/>
        <end position="265"/>
    </location>
</feature>
<sequence>MFALVNSCMKNSVSPHSLALLKTLMVMGWLMWPTLLMAKDDTDLQHNVTISRKLGPLQNLTATNSAIIARRKVTSLKIVVSCVPATSLLPLSSSEPQHDPVLNEPYHSTRVSRPLYWYGFSSYVLKATLDTTFAPKFYSQASTQKCWCQDMQDELQALQDNHTWDILLCLARVKLNGCKWVYTIKLHADGSIERHKVCLVALRNRHEYGLDYEKTFAPVAKMPTICTVTAIVVLKGWSLRQMDVKNAFLRGNLKEKIFISPHPGLFSPSSVEVCT</sequence>
<dbReference type="InterPro" id="IPR013103">
    <property type="entry name" value="RVT_2"/>
</dbReference>
<dbReference type="Pfam" id="PF07727">
    <property type="entry name" value="RVT_2"/>
    <property type="match status" value="1"/>
</dbReference>
<keyword evidence="3" id="KW-1185">Reference proteome</keyword>
<evidence type="ECO:0000259" key="1">
    <source>
        <dbReference type="Pfam" id="PF07727"/>
    </source>
</evidence>
<dbReference type="Proteomes" id="UP001604336">
    <property type="component" value="Unassembled WGS sequence"/>
</dbReference>